<dbReference type="InterPro" id="IPR056142">
    <property type="entry name" value="DUF7725"/>
</dbReference>
<dbReference type="PANTHER" id="PTHR35766:SF1">
    <property type="entry name" value="OS08G0543600 PROTEIN"/>
    <property type="match status" value="1"/>
</dbReference>
<evidence type="ECO:0000256" key="1">
    <source>
        <dbReference type="SAM" id="Coils"/>
    </source>
</evidence>
<feature type="coiled-coil region" evidence="1">
    <location>
        <begin position="143"/>
        <end position="236"/>
    </location>
</feature>
<gene>
    <name evidence="4" type="ORF">RDI58_008144</name>
</gene>
<dbReference type="AlphaFoldDB" id="A0AAN8U1T9"/>
<feature type="compositionally biased region" description="Basic and acidic residues" evidence="2">
    <location>
        <begin position="47"/>
        <end position="59"/>
    </location>
</feature>
<evidence type="ECO:0000256" key="2">
    <source>
        <dbReference type="SAM" id="MobiDB-lite"/>
    </source>
</evidence>
<dbReference type="PANTHER" id="PTHR35766">
    <property type="entry name" value="OS08G0543600 PROTEIN"/>
    <property type="match status" value="1"/>
</dbReference>
<feature type="compositionally biased region" description="Polar residues" evidence="2">
    <location>
        <begin position="36"/>
        <end position="45"/>
    </location>
</feature>
<dbReference type="Proteomes" id="UP001371456">
    <property type="component" value="Unassembled WGS sequence"/>
</dbReference>
<feature type="region of interest" description="Disordered" evidence="2">
    <location>
        <begin position="307"/>
        <end position="373"/>
    </location>
</feature>
<feature type="compositionally biased region" description="Polar residues" evidence="2">
    <location>
        <begin position="309"/>
        <end position="369"/>
    </location>
</feature>
<evidence type="ECO:0000313" key="4">
    <source>
        <dbReference type="EMBL" id="KAK6794691.1"/>
    </source>
</evidence>
<feature type="region of interest" description="Disordered" evidence="2">
    <location>
        <begin position="31"/>
        <end position="59"/>
    </location>
</feature>
<dbReference type="EMBL" id="JBANQN010000003">
    <property type="protein sequence ID" value="KAK6794691.1"/>
    <property type="molecule type" value="Genomic_DNA"/>
</dbReference>
<keyword evidence="1" id="KW-0175">Coiled coil</keyword>
<comment type="caution">
    <text evidence="4">The sequence shown here is derived from an EMBL/GenBank/DDBJ whole genome shotgun (WGS) entry which is preliminary data.</text>
</comment>
<keyword evidence="5" id="KW-1185">Reference proteome</keyword>
<evidence type="ECO:0000259" key="3">
    <source>
        <dbReference type="Pfam" id="PF24851"/>
    </source>
</evidence>
<reference evidence="4 5" key="1">
    <citation type="submission" date="2024-02" db="EMBL/GenBank/DDBJ databases">
        <title>de novo genome assembly of Solanum bulbocastanum strain 11H21.</title>
        <authorList>
            <person name="Hosaka A.J."/>
        </authorList>
    </citation>
    <scope>NUCLEOTIDE SEQUENCE [LARGE SCALE GENOMIC DNA]</scope>
    <source>
        <tissue evidence="4">Young leaves</tissue>
    </source>
</reference>
<feature type="domain" description="DUF7725" evidence="3">
    <location>
        <begin position="618"/>
        <end position="690"/>
    </location>
</feature>
<sequence>MEASAAAGVAAAAAARGVALPVSSAQAARKEWRAVSEQSVRNSGSEETERSRLGQSDERLVYEQGREPVDVDFCSITIDGTPNNDILQQRLLAVVKQKEEFHQMEVELRAQLISRSEIMEIRNSFDAQIKEHVTANVKLQDQIHERDQRNYELERRMEEKERELNAIRLDHEAAWAKEDLLREQSKELQTYRRERDNSEAERSQHIKQIHDLQEHIQEKERQFIELQEQHRIAQETILFKDEQIREAQTWVTRVQEFDAVQQGELRERTEQYNQLWLAYQRQFGEMERLHMHMQQLQLELAEARGGTYSEGSQVSNLNSKDASHLGQTNGSQLNASGSSTPGESSIGLQNGTVENAPSFASTGHVSTQSDHVHGMPVAPSSLLGMTTYLPPGQIAALHPYVMHQQGIPPLPSHVPQSHVGHFHSVPAVSSLQHWPNQQAAPEGSQISNHNQYTLEPQSTLPRSDSQYDHETTVNGQSLLNVNQGIETQDSVIPASSEDGQELQSVDKNHLSGVQTHQTLHQISSQFNGALRLDSHEHNNETEVNNVNSSANYMLESQGLRMGEFSLNADKSSAEISNNVHNSTESVTDTVSSAVLTETYVAGGQKNAYAVGKSAEVNLLDEKALLACIVRTIPPGSGGRIRISSTLPNRLGKMLAPLHWHDYKKKYGKLDEFVANHPELFVIDGDFIQLRGGAQEIIAATAAAAKVAAAAAAPSSYSSLLPPIAVTPMPQNHRLKRVPSVEPTSEKAVFKDYAVVRPANSSDNLQSQISNGASFNSTGGISNVKILTKPRDQMELNASEARAASSWVDRAGMQGFHQALEDSHVWAWQGKYWMLTSMAGHILDADRCGRHILDADR</sequence>
<protein>
    <recommendedName>
        <fullName evidence="3">DUF7725 domain-containing protein</fullName>
    </recommendedName>
</protein>
<organism evidence="4 5">
    <name type="scientific">Solanum bulbocastanum</name>
    <name type="common">Wild potato</name>
    <dbReference type="NCBI Taxonomy" id="147425"/>
    <lineage>
        <taxon>Eukaryota</taxon>
        <taxon>Viridiplantae</taxon>
        <taxon>Streptophyta</taxon>
        <taxon>Embryophyta</taxon>
        <taxon>Tracheophyta</taxon>
        <taxon>Spermatophyta</taxon>
        <taxon>Magnoliopsida</taxon>
        <taxon>eudicotyledons</taxon>
        <taxon>Gunneridae</taxon>
        <taxon>Pentapetalae</taxon>
        <taxon>asterids</taxon>
        <taxon>lamiids</taxon>
        <taxon>Solanales</taxon>
        <taxon>Solanaceae</taxon>
        <taxon>Solanoideae</taxon>
        <taxon>Solaneae</taxon>
        <taxon>Solanum</taxon>
    </lineage>
</organism>
<accession>A0AAN8U1T9</accession>
<evidence type="ECO:0000313" key="5">
    <source>
        <dbReference type="Proteomes" id="UP001371456"/>
    </source>
</evidence>
<dbReference type="Pfam" id="PF24851">
    <property type="entry name" value="DUF7725"/>
    <property type="match status" value="1"/>
</dbReference>
<name>A0AAN8U1T9_SOLBU</name>
<proteinExistence type="predicted"/>